<reference evidence="3" key="1">
    <citation type="journal article" date="2019" name="Int. J. Syst. Evol. Microbiol.">
        <title>The Global Catalogue of Microorganisms (GCM) 10K type strain sequencing project: providing services to taxonomists for standard genome sequencing and annotation.</title>
        <authorList>
            <consortium name="The Broad Institute Genomics Platform"/>
            <consortium name="The Broad Institute Genome Sequencing Center for Infectious Disease"/>
            <person name="Wu L."/>
            <person name="Ma J."/>
        </authorList>
    </citation>
    <scope>NUCLEOTIDE SEQUENCE [LARGE SCALE GENOMIC DNA]</scope>
    <source>
        <strain evidence="3">CCUG 51308</strain>
    </source>
</reference>
<name>A0ABW2IMD1_9PROT</name>
<keyword evidence="3" id="KW-1185">Reference proteome</keyword>
<organism evidence="2 3">
    <name type="scientific">Hirschia litorea</name>
    <dbReference type="NCBI Taxonomy" id="1199156"/>
    <lineage>
        <taxon>Bacteria</taxon>
        <taxon>Pseudomonadati</taxon>
        <taxon>Pseudomonadota</taxon>
        <taxon>Alphaproteobacteria</taxon>
        <taxon>Hyphomonadales</taxon>
        <taxon>Hyphomonadaceae</taxon>
        <taxon>Hirschia</taxon>
    </lineage>
</organism>
<dbReference type="EMBL" id="JBHTBR010000005">
    <property type="protein sequence ID" value="MFC7292298.1"/>
    <property type="molecule type" value="Genomic_DNA"/>
</dbReference>
<feature type="region of interest" description="Disordered" evidence="1">
    <location>
        <begin position="221"/>
        <end position="244"/>
    </location>
</feature>
<comment type="caution">
    <text evidence="2">The sequence shown here is derived from an EMBL/GenBank/DDBJ whole genome shotgun (WGS) entry which is preliminary data.</text>
</comment>
<gene>
    <name evidence="2" type="ORF">ACFQS8_11765</name>
</gene>
<protein>
    <submittedName>
        <fullName evidence="2">Uncharacterized protein</fullName>
    </submittedName>
</protein>
<sequence>MIIDDIDFADLPVGKEEAFVEYVRRLKKQLGPLDRQDLEINWDQQHDCYSGEYEPRRLYVSSILAFLDEYDLDGGEIKDISGLPKVDFGVEYSAFSNSVNYIVTRYKLRSSRYCNGSAGTPILIEGSYKDEIGKHLDQIRKIINQEISDENKKDILFKKIASLQLEVDKSRTTIDAVFSRIYEISQGVNEYARDCEPLIKKISQLGDIFIKGSKRDDKLLETKRKKALPKPDDKSPDVNEEIPF</sequence>
<accession>A0ABW2IMD1</accession>
<evidence type="ECO:0000313" key="3">
    <source>
        <dbReference type="Proteomes" id="UP001596492"/>
    </source>
</evidence>
<dbReference type="RefSeq" id="WP_382167618.1">
    <property type="nucleotide sequence ID" value="NZ_JBHTBR010000005.1"/>
</dbReference>
<evidence type="ECO:0000256" key="1">
    <source>
        <dbReference type="SAM" id="MobiDB-lite"/>
    </source>
</evidence>
<dbReference type="Proteomes" id="UP001596492">
    <property type="component" value="Unassembled WGS sequence"/>
</dbReference>
<proteinExistence type="predicted"/>
<evidence type="ECO:0000313" key="2">
    <source>
        <dbReference type="EMBL" id="MFC7292298.1"/>
    </source>
</evidence>